<dbReference type="Proteomes" id="UP000239711">
    <property type="component" value="Unassembled WGS sequence"/>
</dbReference>
<dbReference type="PANTHER" id="PTHR32060">
    <property type="entry name" value="TAIL-SPECIFIC PROTEASE"/>
    <property type="match status" value="1"/>
</dbReference>
<dbReference type="Gene3D" id="3.90.226.10">
    <property type="entry name" value="2-enoyl-CoA Hydratase, Chain A, domain 1"/>
    <property type="match status" value="1"/>
</dbReference>
<sequence length="456" mass="50407">MFVRGSNRCAVLLICMLLLATSCKKDAPDFPVGSSEAINRWIHDQMEQYYYWSSALPAAANFDQLPKDFFQSLLVKEDRFSNMMPSGKTDTYGTTLLNTFGFDFMQFKRENATVSLISHVVPGSTGDRLGLQRGDTLQHINGQLPTENRLSSWLQQATQQTSILLTLANGTIYTLPAAYISQPVIYPSEMFMTDRNNKVGYIFLSHFDFSGGYDLLKAIVKLQTNGVQELILDLRYNSGGSVAFAAFVALALADIQPNDVFVHYKGNGHLQNLQETFAQTLARQPDGYNFTASDVRQKGLGLQRLLVLGTGHTASASEMLINNLRPYVEVVHIGGSTYGKDMASTTLTTPAPVVGTAPGWHIVPMIYKIYNAQHQGEYANGLQPQIKKTEHSALPLYPFGDQRDALVAEALAHLAYGKAQIKSEIKPGLNVPTEPQLLFQSAPYQAQPIEIQTIKK</sequence>
<comment type="caution">
    <text evidence="4">The sequence shown here is derived from an EMBL/GenBank/DDBJ whole genome shotgun (WGS) entry which is preliminary data.</text>
</comment>
<organism evidence="4 5">
    <name type="scientific">Sphingobacterium haloxyli</name>
    <dbReference type="NCBI Taxonomy" id="2100533"/>
    <lineage>
        <taxon>Bacteria</taxon>
        <taxon>Pseudomonadati</taxon>
        <taxon>Bacteroidota</taxon>
        <taxon>Sphingobacteriia</taxon>
        <taxon>Sphingobacteriales</taxon>
        <taxon>Sphingobacteriaceae</taxon>
        <taxon>Sphingobacterium</taxon>
    </lineage>
</organism>
<dbReference type="CDD" id="cd07561">
    <property type="entry name" value="Peptidase_S41_CPP_like"/>
    <property type="match status" value="1"/>
</dbReference>
<keyword evidence="1" id="KW-0732">Signal</keyword>
<dbReference type="GO" id="GO:0030288">
    <property type="term" value="C:outer membrane-bounded periplasmic space"/>
    <property type="evidence" value="ECO:0007669"/>
    <property type="project" value="TreeGrafter"/>
</dbReference>
<reference evidence="4 5" key="1">
    <citation type="submission" date="2018-02" db="EMBL/GenBank/DDBJ databases">
        <title>The draft genome of Sphingobacterium sp. 5JN-11.</title>
        <authorList>
            <person name="Liu L."/>
            <person name="Li L."/>
            <person name="Liang L."/>
            <person name="Zhang X."/>
            <person name="Wang T."/>
        </authorList>
    </citation>
    <scope>NUCLEOTIDE SEQUENCE [LARGE SCALE GENOMIC DNA]</scope>
    <source>
        <strain evidence="4 5">5JN-11</strain>
    </source>
</reference>
<dbReference type="Pfam" id="PF03572">
    <property type="entry name" value="Peptidase_S41"/>
    <property type="match status" value="1"/>
</dbReference>
<dbReference type="PROSITE" id="PS51257">
    <property type="entry name" value="PROKAR_LIPOPROTEIN"/>
    <property type="match status" value="1"/>
</dbReference>
<evidence type="ECO:0000259" key="3">
    <source>
        <dbReference type="Pfam" id="PF18294"/>
    </source>
</evidence>
<dbReference type="Gene3D" id="3.30.750.170">
    <property type="match status" value="1"/>
</dbReference>
<feature type="signal peptide" evidence="1">
    <location>
        <begin position="1"/>
        <end position="27"/>
    </location>
</feature>
<feature type="domain" description="Tail specific protease" evidence="2">
    <location>
        <begin position="198"/>
        <end position="387"/>
    </location>
</feature>
<dbReference type="SUPFAM" id="SSF50156">
    <property type="entry name" value="PDZ domain-like"/>
    <property type="match status" value="1"/>
</dbReference>
<dbReference type="GO" id="GO:0007165">
    <property type="term" value="P:signal transduction"/>
    <property type="evidence" value="ECO:0007669"/>
    <property type="project" value="TreeGrafter"/>
</dbReference>
<dbReference type="SUPFAM" id="SSF52096">
    <property type="entry name" value="ClpP/crotonase"/>
    <property type="match status" value="1"/>
</dbReference>
<evidence type="ECO:0000256" key="1">
    <source>
        <dbReference type="SAM" id="SignalP"/>
    </source>
</evidence>
<dbReference type="InterPro" id="IPR029045">
    <property type="entry name" value="ClpP/crotonase-like_dom_sf"/>
</dbReference>
<gene>
    <name evidence="4" type="ORF">C5745_16165</name>
</gene>
<dbReference type="OrthoDB" id="7168509at2"/>
<evidence type="ECO:0000313" key="5">
    <source>
        <dbReference type="Proteomes" id="UP000239711"/>
    </source>
</evidence>
<dbReference type="AlphaFoldDB" id="A0A2S9J0L5"/>
<dbReference type="GO" id="GO:0008236">
    <property type="term" value="F:serine-type peptidase activity"/>
    <property type="evidence" value="ECO:0007669"/>
    <property type="project" value="InterPro"/>
</dbReference>
<accession>A0A2S9J0L5</accession>
<dbReference type="GO" id="GO:0004175">
    <property type="term" value="F:endopeptidase activity"/>
    <property type="evidence" value="ECO:0007669"/>
    <property type="project" value="TreeGrafter"/>
</dbReference>
<evidence type="ECO:0000313" key="4">
    <source>
        <dbReference type="EMBL" id="PRD46317.1"/>
    </source>
</evidence>
<proteinExistence type="predicted"/>
<name>A0A2S9J0L5_9SPHI</name>
<dbReference type="InterPro" id="IPR036034">
    <property type="entry name" value="PDZ_sf"/>
</dbReference>
<protein>
    <submittedName>
        <fullName evidence="4">Peptidase S41</fullName>
    </submittedName>
</protein>
<dbReference type="PANTHER" id="PTHR32060:SF30">
    <property type="entry name" value="CARBOXY-TERMINAL PROCESSING PROTEASE CTPA"/>
    <property type="match status" value="1"/>
</dbReference>
<evidence type="ECO:0000259" key="2">
    <source>
        <dbReference type="Pfam" id="PF03572"/>
    </source>
</evidence>
<dbReference type="Pfam" id="PF18294">
    <property type="entry name" value="Pept_S41_N"/>
    <property type="match status" value="1"/>
</dbReference>
<dbReference type="EMBL" id="PVBQ01000015">
    <property type="protein sequence ID" value="PRD46317.1"/>
    <property type="molecule type" value="Genomic_DNA"/>
</dbReference>
<dbReference type="InterPro" id="IPR005151">
    <property type="entry name" value="Tail-specific_protease"/>
</dbReference>
<feature type="chain" id="PRO_5015618574" evidence="1">
    <location>
        <begin position="28"/>
        <end position="456"/>
    </location>
</feature>
<keyword evidence="5" id="KW-1185">Reference proteome</keyword>
<dbReference type="InterPro" id="IPR041613">
    <property type="entry name" value="Pept_S41_N"/>
</dbReference>
<dbReference type="Gene3D" id="2.30.42.10">
    <property type="match status" value="1"/>
</dbReference>
<dbReference type="GO" id="GO:0006508">
    <property type="term" value="P:proteolysis"/>
    <property type="evidence" value="ECO:0007669"/>
    <property type="project" value="InterPro"/>
</dbReference>
<feature type="domain" description="Peptidase S41 N-terminal" evidence="3">
    <location>
        <begin position="37"/>
        <end position="81"/>
    </location>
</feature>